<evidence type="ECO:0000313" key="2">
    <source>
        <dbReference type="EMBL" id="GIJ61125.1"/>
    </source>
</evidence>
<reference evidence="2" key="1">
    <citation type="submission" date="2021-01" db="EMBL/GenBank/DDBJ databases">
        <title>Whole genome shotgun sequence of Virgisporangium aurantiacum NBRC 16421.</title>
        <authorList>
            <person name="Komaki H."/>
            <person name="Tamura T."/>
        </authorList>
    </citation>
    <scope>NUCLEOTIDE SEQUENCE</scope>
    <source>
        <strain evidence="2">NBRC 16421</strain>
    </source>
</reference>
<dbReference type="EMBL" id="BOPG01000063">
    <property type="protein sequence ID" value="GIJ61125.1"/>
    <property type="molecule type" value="Genomic_DNA"/>
</dbReference>
<gene>
    <name evidence="2" type="ORF">Vau01_086410</name>
</gene>
<dbReference type="Proteomes" id="UP000612585">
    <property type="component" value="Unassembled WGS sequence"/>
</dbReference>
<proteinExistence type="predicted"/>
<evidence type="ECO:0000313" key="3">
    <source>
        <dbReference type="Proteomes" id="UP000612585"/>
    </source>
</evidence>
<evidence type="ECO:0000256" key="1">
    <source>
        <dbReference type="SAM" id="SignalP"/>
    </source>
</evidence>
<keyword evidence="3" id="KW-1185">Reference proteome</keyword>
<feature type="signal peptide" evidence="1">
    <location>
        <begin position="1"/>
        <end position="30"/>
    </location>
</feature>
<comment type="caution">
    <text evidence="2">The sequence shown here is derived from an EMBL/GenBank/DDBJ whole genome shotgun (WGS) entry which is preliminary data.</text>
</comment>
<feature type="chain" id="PRO_5035237805" evidence="1">
    <location>
        <begin position="31"/>
        <end position="163"/>
    </location>
</feature>
<dbReference type="RefSeq" id="WP_204005880.1">
    <property type="nucleotide sequence ID" value="NZ_BOPG01000063.1"/>
</dbReference>
<sequence length="163" mass="17997">MKRRIAAFLASVAVMVALSMVVLPSSPAQAAPSCIFPTISLYPGEAGPNLRYGEVSVSFVVCNNRSPHDWTADVTKSQVNTTGKNLGFFIDGVNIRTTFIGDYSRYWTLTVNASTCVPRVGWPCHATYTLTAEFQGNLEYYTYPAVYLNRTTGYLTMVLFRTP</sequence>
<name>A0A8J3ZFW8_9ACTN</name>
<keyword evidence="1" id="KW-0732">Signal</keyword>
<dbReference type="AlphaFoldDB" id="A0A8J3ZFW8"/>
<organism evidence="2 3">
    <name type="scientific">Virgisporangium aurantiacum</name>
    <dbReference type="NCBI Taxonomy" id="175570"/>
    <lineage>
        <taxon>Bacteria</taxon>
        <taxon>Bacillati</taxon>
        <taxon>Actinomycetota</taxon>
        <taxon>Actinomycetes</taxon>
        <taxon>Micromonosporales</taxon>
        <taxon>Micromonosporaceae</taxon>
        <taxon>Virgisporangium</taxon>
    </lineage>
</organism>
<accession>A0A8J3ZFW8</accession>
<protein>
    <submittedName>
        <fullName evidence="2">Uncharacterized protein</fullName>
    </submittedName>
</protein>